<dbReference type="Proteomes" id="UP000290253">
    <property type="component" value="Unassembled WGS sequence"/>
</dbReference>
<dbReference type="AlphaFoldDB" id="A0A4Q1SJF4"/>
<evidence type="ECO:0000256" key="4">
    <source>
        <dbReference type="ARBA" id="ARBA00023136"/>
    </source>
</evidence>
<organism evidence="7 8">
    <name type="scientific">Silvibacterium dinghuense</name>
    <dbReference type="NCBI Taxonomy" id="1560006"/>
    <lineage>
        <taxon>Bacteria</taxon>
        <taxon>Pseudomonadati</taxon>
        <taxon>Acidobacteriota</taxon>
        <taxon>Terriglobia</taxon>
        <taxon>Terriglobales</taxon>
        <taxon>Acidobacteriaceae</taxon>
        <taxon>Silvibacterium</taxon>
    </lineage>
</organism>
<protein>
    <submittedName>
        <fullName evidence="7">Rhomboid family intramembrane serine protease</fullName>
    </submittedName>
</protein>
<dbReference type="RefSeq" id="WP_129207563.1">
    <property type="nucleotide sequence ID" value="NZ_BMGU01000001.1"/>
</dbReference>
<dbReference type="SUPFAM" id="SSF144091">
    <property type="entry name" value="Rhomboid-like"/>
    <property type="match status" value="1"/>
</dbReference>
<gene>
    <name evidence="7" type="ORF">ESZ00_07960</name>
</gene>
<dbReference type="EMBL" id="SDMK01000001">
    <property type="protein sequence ID" value="RXS97784.1"/>
    <property type="molecule type" value="Genomic_DNA"/>
</dbReference>
<keyword evidence="2 5" id="KW-0812">Transmembrane</keyword>
<comment type="subcellular location">
    <subcellularLocation>
        <location evidence="1">Membrane</location>
        <topology evidence="1">Multi-pass membrane protein</topology>
    </subcellularLocation>
</comment>
<evidence type="ECO:0000256" key="2">
    <source>
        <dbReference type="ARBA" id="ARBA00022692"/>
    </source>
</evidence>
<feature type="transmembrane region" description="Helical" evidence="5">
    <location>
        <begin position="99"/>
        <end position="120"/>
    </location>
</feature>
<keyword evidence="8" id="KW-1185">Reference proteome</keyword>
<dbReference type="InterPro" id="IPR035952">
    <property type="entry name" value="Rhomboid-like_sf"/>
</dbReference>
<keyword evidence="3 5" id="KW-1133">Transmembrane helix</keyword>
<reference evidence="7 8" key="1">
    <citation type="journal article" date="2016" name="Int. J. Syst. Evol. Microbiol.">
        <title>Acidipila dinghuensis sp. nov., an acidobacterium isolated from forest soil.</title>
        <authorList>
            <person name="Jiang Y.W."/>
            <person name="Wang J."/>
            <person name="Chen M.H."/>
            <person name="Lv Y.Y."/>
            <person name="Qiu L.H."/>
        </authorList>
    </citation>
    <scope>NUCLEOTIDE SEQUENCE [LARGE SCALE GENOMIC DNA]</scope>
    <source>
        <strain evidence="7 8">DHOF10</strain>
    </source>
</reference>
<accession>A0A4Q1SJF4</accession>
<dbReference type="OrthoDB" id="114877at2"/>
<evidence type="ECO:0000313" key="7">
    <source>
        <dbReference type="EMBL" id="RXS97784.1"/>
    </source>
</evidence>
<evidence type="ECO:0000256" key="3">
    <source>
        <dbReference type="ARBA" id="ARBA00022989"/>
    </source>
</evidence>
<feature type="transmembrane region" description="Helical" evidence="5">
    <location>
        <begin position="126"/>
        <end position="147"/>
    </location>
</feature>
<dbReference type="PANTHER" id="PTHR43066">
    <property type="entry name" value="RHOMBOID-RELATED PROTEIN"/>
    <property type="match status" value="1"/>
</dbReference>
<keyword evidence="7" id="KW-0645">Protease</keyword>
<feature type="domain" description="Peptidase S54 rhomboid" evidence="6">
    <location>
        <begin position="59"/>
        <end position="202"/>
    </location>
</feature>
<evidence type="ECO:0000259" key="6">
    <source>
        <dbReference type="Pfam" id="PF01694"/>
    </source>
</evidence>
<dbReference type="GO" id="GO:0016020">
    <property type="term" value="C:membrane"/>
    <property type="evidence" value="ECO:0007669"/>
    <property type="project" value="UniProtKB-SubCell"/>
</dbReference>
<dbReference type="InterPro" id="IPR022764">
    <property type="entry name" value="Peptidase_S54_rhomboid_dom"/>
</dbReference>
<sequence length="270" mass="30611">MRRSAGMLAFPDFRGFTRSLVLWNLGVYFALLVLGVASAPFAGRLMGWLALSPPAVLHGAIWQLVTYSFVHIGLLNTLFELMSLWFLGSFLESNHGSRWLAEIYFVSVLGAGLAAIGLYFAMPASAVPLVGAYGGLFGLLIAFGVLYADMQFMMFPLPIGIKAKYLVAVYMLISIAMLFSSERAFAFSQLGGALAGFLYIRLAPRRGFAQASSERYFGLRNSWYRWKRRRAARKFEVYMRKQNREVRFDKDGRYIDPDENRDPNDRRWMN</sequence>
<dbReference type="Pfam" id="PF01694">
    <property type="entry name" value="Rhomboid"/>
    <property type="match status" value="1"/>
</dbReference>
<proteinExistence type="predicted"/>
<evidence type="ECO:0000256" key="5">
    <source>
        <dbReference type="SAM" id="Phobius"/>
    </source>
</evidence>
<feature type="transmembrane region" description="Helical" evidence="5">
    <location>
        <begin position="159"/>
        <end position="179"/>
    </location>
</feature>
<evidence type="ECO:0000313" key="8">
    <source>
        <dbReference type="Proteomes" id="UP000290253"/>
    </source>
</evidence>
<feature type="transmembrane region" description="Helical" evidence="5">
    <location>
        <begin position="21"/>
        <end position="41"/>
    </location>
</feature>
<feature type="transmembrane region" description="Helical" evidence="5">
    <location>
        <begin position="61"/>
        <end position="87"/>
    </location>
</feature>
<dbReference type="GO" id="GO:0004252">
    <property type="term" value="F:serine-type endopeptidase activity"/>
    <property type="evidence" value="ECO:0007669"/>
    <property type="project" value="InterPro"/>
</dbReference>
<evidence type="ECO:0000256" key="1">
    <source>
        <dbReference type="ARBA" id="ARBA00004141"/>
    </source>
</evidence>
<keyword evidence="7" id="KW-0378">Hydrolase</keyword>
<dbReference type="Gene3D" id="1.20.1540.10">
    <property type="entry name" value="Rhomboid-like"/>
    <property type="match status" value="1"/>
</dbReference>
<comment type="caution">
    <text evidence="7">The sequence shown here is derived from an EMBL/GenBank/DDBJ whole genome shotgun (WGS) entry which is preliminary data.</text>
</comment>
<keyword evidence="4 5" id="KW-0472">Membrane</keyword>
<feature type="transmembrane region" description="Helical" evidence="5">
    <location>
        <begin position="185"/>
        <end position="202"/>
    </location>
</feature>
<dbReference type="SMART" id="SM01160">
    <property type="entry name" value="DUF1751"/>
    <property type="match status" value="1"/>
</dbReference>
<name>A0A4Q1SJF4_9BACT</name>
<dbReference type="PANTHER" id="PTHR43066:SF11">
    <property type="entry name" value="PEPTIDASE S54 RHOMBOID DOMAIN-CONTAINING PROTEIN"/>
    <property type="match status" value="1"/>
</dbReference>
<dbReference type="GO" id="GO:0006508">
    <property type="term" value="P:proteolysis"/>
    <property type="evidence" value="ECO:0007669"/>
    <property type="project" value="UniProtKB-KW"/>
</dbReference>